<feature type="compositionally biased region" description="Basic and acidic residues" evidence="1">
    <location>
        <begin position="1"/>
        <end position="10"/>
    </location>
</feature>
<reference evidence="2 3" key="1">
    <citation type="submission" date="2020-08" db="EMBL/GenBank/DDBJ databases">
        <title>Genome sequencing of Purple Non-Sulfur Bacteria from various extreme environments.</title>
        <authorList>
            <person name="Mayer M."/>
        </authorList>
    </citation>
    <scope>NUCLEOTIDE SEQUENCE [LARGE SCALE GENOMIC DNA]</scope>
    <source>
        <strain evidence="2 3">2761</strain>
    </source>
</reference>
<organism evidence="2 3">
    <name type="scientific">Rhodocyclus tenuis</name>
    <name type="common">Rhodospirillum tenue</name>
    <dbReference type="NCBI Taxonomy" id="1066"/>
    <lineage>
        <taxon>Bacteria</taxon>
        <taxon>Pseudomonadati</taxon>
        <taxon>Pseudomonadota</taxon>
        <taxon>Betaproteobacteria</taxon>
        <taxon>Rhodocyclales</taxon>
        <taxon>Rhodocyclaceae</taxon>
        <taxon>Rhodocyclus</taxon>
    </lineage>
</organism>
<proteinExistence type="predicted"/>
<dbReference type="Proteomes" id="UP000587070">
    <property type="component" value="Unassembled WGS sequence"/>
</dbReference>
<accession>A0A840GL33</accession>
<gene>
    <name evidence="2" type="ORF">GGD90_003269</name>
</gene>
<name>A0A840GL33_RHOTE</name>
<feature type="region of interest" description="Disordered" evidence="1">
    <location>
        <begin position="1"/>
        <end position="23"/>
    </location>
</feature>
<keyword evidence="3" id="KW-1185">Reference proteome</keyword>
<comment type="caution">
    <text evidence="2">The sequence shown here is derived from an EMBL/GenBank/DDBJ whole genome shotgun (WGS) entry which is preliminary data.</text>
</comment>
<protein>
    <submittedName>
        <fullName evidence="2">Uncharacterized protein</fullName>
    </submittedName>
</protein>
<sequence>MTPLVFDRRASPAAGGDGGSSFGPQARKVLALLRGAAIPAWVAATYAARKRPPGALSKPGEL</sequence>
<evidence type="ECO:0000313" key="2">
    <source>
        <dbReference type="EMBL" id="MBB4248869.1"/>
    </source>
</evidence>
<evidence type="ECO:0000313" key="3">
    <source>
        <dbReference type="Proteomes" id="UP000587070"/>
    </source>
</evidence>
<dbReference type="AlphaFoldDB" id="A0A840GL33"/>
<dbReference type="RefSeq" id="WP_153117738.1">
    <property type="nucleotide sequence ID" value="NZ_JACIGE010000014.1"/>
</dbReference>
<evidence type="ECO:0000256" key="1">
    <source>
        <dbReference type="SAM" id="MobiDB-lite"/>
    </source>
</evidence>
<dbReference type="EMBL" id="JACIGE010000014">
    <property type="protein sequence ID" value="MBB4248869.1"/>
    <property type="molecule type" value="Genomic_DNA"/>
</dbReference>